<proteinExistence type="predicted"/>
<reference evidence="2" key="2">
    <citation type="submission" date="2016-05" db="EMBL/GenBank/DDBJ databases">
        <title>Comparative analysis highlights variable genome content of wheat rusts and divergence of the mating loci.</title>
        <authorList>
            <person name="Cuomo C.A."/>
            <person name="Bakkeren G."/>
            <person name="Szabo L."/>
            <person name="Khalil H."/>
            <person name="Joly D."/>
            <person name="Goldberg J."/>
            <person name="Young S."/>
            <person name="Zeng Q."/>
            <person name="Fellers J."/>
        </authorList>
    </citation>
    <scope>NUCLEOTIDE SEQUENCE [LARGE SCALE GENOMIC DNA]</scope>
    <source>
        <strain evidence="2">1-1 BBBD Race 1</strain>
    </source>
</reference>
<reference evidence="2" key="1">
    <citation type="submission" date="2009-11" db="EMBL/GenBank/DDBJ databases">
        <authorList>
            <consortium name="The Broad Institute Genome Sequencing Platform"/>
            <person name="Ward D."/>
            <person name="Feldgarden M."/>
            <person name="Earl A."/>
            <person name="Young S.K."/>
            <person name="Zeng Q."/>
            <person name="Koehrsen M."/>
            <person name="Alvarado L."/>
            <person name="Berlin A."/>
            <person name="Bochicchio J."/>
            <person name="Borenstein D."/>
            <person name="Chapman S.B."/>
            <person name="Chen Z."/>
            <person name="Engels R."/>
            <person name="Freedman E."/>
            <person name="Gellesch M."/>
            <person name="Goldberg J."/>
            <person name="Griggs A."/>
            <person name="Gujja S."/>
            <person name="Heilman E."/>
            <person name="Heiman D."/>
            <person name="Hepburn T."/>
            <person name="Howarth C."/>
            <person name="Jen D."/>
            <person name="Larson L."/>
            <person name="Lewis B."/>
            <person name="Mehta T."/>
            <person name="Park D."/>
            <person name="Pearson M."/>
            <person name="Roberts A."/>
            <person name="Saif S."/>
            <person name="Shea T."/>
            <person name="Shenoy N."/>
            <person name="Sisk P."/>
            <person name="Stolte C."/>
            <person name="Sykes S."/>
            <person name="Thomson T."/>
            <person name="Walk T."/>
            <person name="White J."/>
            <person name="Yandava C."/>
            <person name="Izard J."/>
            <person name="Baranova O.V."/>
            <person name="Blanton J.M."/>
            <person name="Tanner A.C."/>
            <person name="Dewhirst F.E."/>
            <person name="Haas B."/>
            <person name="Nusbaum C."/>
            <person name="Birren B."/>
        </authorList>
    </citation>
    <scope>NUCLEOTIDE SEQUENCE [LARGE SCALE GENOMIC DNA]</scope>
    <source>
        <strain evidence="2">1-1 BBBD Race 1</strain>
    </source>
</reference>
<protein>
    <submittedName>
        <fullName evidence="2 3">Uncharacterized protein</fullName>
    </submittedName>
</protein>
<dbReference type="PANTHER" id="PTHR33246:SF51">
    <property type="entry name" value="MYB_SANT-LIKE DOMAIN-CONTAINING PROTEIN"/>
    <property type="match status" value="1"/>
</dbReference>
<feature type="compositionally biased region" description="Basic and acidic residues" evidence="1">
    <location>
        <begin position="264"/>
        <end position="274"/>
    </location>
</feature>
<accession>A0A180FZ95</accession>
<sequence>MSTSDSTYKPVPPHIELTSHPALKISGVEPLKAPGEKSNYLDWSVVLEIHFNVTGVGYIIETPPPGTAPTRRATQAQDNLAICLVISRTVETMQKACGRLSKKLTRTRCRGGRMYWLRKLTTARMTGDDVDAHIDQLQSYAKRLNAVVTPGTPLTPDDIHATSLLNSLPSDWHPCMSALMNESHISSTRIVSALRQESLRRKARIEEAQLMESAARANISNDHKSLPQQTAAPFCSFCNISGHDILACRSAAWVLSDHKQARNSDHSRLFDRYRRSGTRRGRSGPKPQAKAGKTTVVELGGDDGTDSEYSGSKDDASAHHPARAGNAVVVADQTANAVSNAHPDANLDSGCTNCMTPYKSDLTGIKPDSTPIRLANHSLVNPSHGGVTTLPLKTQISVPTLTTKMDEFAMSYIDQYS</sequence>
<organism evidence="2">
    <name type="scientific">Puccinia triticina (isolate 1-1 / race 1 (BBBD))</name>
    <name type="common">Brown leaf rust fungus</name>
    <dbReference type="NCBI Taxonomy" id="630390"/>
    <lineage>
        <taxon>Eukaryota</taxon>
        <taxon>Fungi</taxon>
        <taxon>Dikarya</taxon>
        <taxon>Basidiomycota</taxon>
        <taxon>Pucciniomycotina</taxon>
        <taxon>Pucciniomycetes</taxon>
        <taxon>Pucciniales</taxon>
        <taxon>Pucciniaceae</taxon>
        <taxon>Puccinia</taxon>
    </lineage>
</organism>
<evidence type="ECO:0000256" key="1">
    <source>
        <dbReference type="SAM" id="MobiDB-lite"/>
    </source>
</evidence>
<keyword evidence="4" id="KW-1185">Reference proteome</keyword>
<evidence type="ECO:0000313" key="3">
    <source>
        <dbReference type="EnsemblFungi" id="PTTG_10794-t43_1-p1"/>
    </source>
</evidence>
<dbReference type="EnsemblFungi" id="PTTG_10794-t43_1">
    <property type="protein sequence ID" value="PTTG_10794-t43_1-p1"/>
    <property type="gene ID" value="PTTG_10794"/>
</dbReference>
<feature type="non-terminal residue" evidence="2">
    <location>
        <position position="417"/>
    </location>
</feature>
<dbReference type="Pfam" id="PF14223">
    <property type="entry name" value="Retrotran_gag_2"/>
    <property type="match status" value="1"/>
</dbReference>
<dbReference type="EMBL" id="ADAS02003329">
    <property type="protein sequence ID" value="OAV85618.1"/>
    <property type="molecule type" value="Genomic_DNA"/>
</dbReference>
<dbReference type="PANTHER" id="PTHR33246">
    <property type="entry name" value="CCHC-TYPE DOMAIN-CONTAINING PROTEIN"/>
    <property type="match status" value="1"/>
</dbReference>
<dbReference type="AlphaFoldDB" id="A0A180FZ95"/>
<dbReference type="Proteomes" id="UP000005240">
    <property type="component" value="Unassembled WGS sequence"/>
</dbReference>
<dbReference type="VEuPathDB" id="FungiDB:PTTG_10794"/>
<name>A0A180FZ95_PUCT1</name>
<evidence type="ECO:0000313" key="2">
    <source>
        <dbReference type="EMBL" id="OAV85618.1"/>
    </source>
</evidence>
<reference evidence="3" key="4">
    <citation type="submission" date="2025-05" db="UniProtKB">
        <authorList>
            <consortium name="EnsemblFungi"/>
        </authorList>
    </citation>
    <scope>IDENTIFICATION</scope>
    <source>
        <strain evidence="3">isolate 1-1 / race 1 (BBBD)</strain>
    </source>
</reference>
<gene>
    <name evidence="2" type="ORF">PTTG_10794</name>
</gene>
<reference evidence="3 4" key="3">
    <citation type="journal article" date="2017" name="G3 (Bethesda)">
        <title>Comparative analysis highlights variable genome content of wheat rusts and divergence of the mating loci.</title>
        <authorList>
            <person name="Cuomo C.A."/>
            <person name="Bakkeren G."/>
            <person name="Khalil H.B."/>
            <person name="Panwar V."/>
            <person name="Joly D."/>
            <person name="Linning R."/>
            <person name="Sakthikumar S."/>
            <person name="Song X."/>
            <person name="Adiconis X."/>
            <person name="Fan L."/>
            <person name="Goldberg J.M."/>
            <person name="Levin J.Z."/>
            <person name="Young S."/>
            <person name="Zeng Q."/>
            <person name="Anikster Y."/>
            <person name="Bruce M."/>
            <person name="Wang M."/>
            <person name="Yin C."/>
            <person name="McCallum B."/>
            <person name="Szabo L.J."/>
            <person name="Hulbert S."/>
            <person name="Chen X."/>
            <person name="Fellers J.P."/>
        </authorList>
    </citation>
    <scope>NUCLEOTIDE SEQUENCE</scope>
    <source>
        <strain evidence="3">isolate 1-1 / race 1 (BBBD)</strain>
        <strain evidence="4">Isolate 1-1 / race 1 (BBBD)</strain>
    </source>
</reference>
<evidence type="ECO:0000313" key="4">
    <source>
        <dbReference type="Proteomes" id="UP000005240"/>
    </source>
</evidence>
<feature type="region of interest" description="Disordered" evidence="1">
    <location>
        <begin position="264"/>
        <end position="322"/>
    </location>
</feature>